<sequence>MNRDSAMETGGESDPHPWKKRALVALNSLRDNAAEDRETSLRLLNDLSGTRRGNAPGTQAAQKIWEDRFDTFRTVTLAQDIKDCPTGQDLERFILIMPKRLKGMNRAVTNGAIAEGTMQYGLRSIVASLRIRYPSFNLGKYEETRMRNAMKYMVEQKHLTREPYREDPLWITSDVVRTMCMAMMQDALDNGVLSWDNTISRVMYLCFQTALAARMGDITRSGHYTSDECLSFKDVKIRLRTMNDGKERLWAVITLRYIKGFKAKPSKNQVIELGEVQDPNLNLSCPIKLLIIWALRVGAVPESNYTDLMAAVRARPSRAIVWSEPDFPVFCALIKGKSLTLDFAKPAGPNFGKAAIDHGARVTGMIVRPLTHDIRRGAAREISYLDVQGPTPNKERVRAALNHGKDSFDVGVTDSYIGGDATDWWELRLKARPLTGMQHLIEFADAPYRPPKHTANEIDELCAKFKLDPKNPSARMKAATWNRRDHRAAWVKETTAKRNEATSETNPLKRKAESLTAVSHPRGIVPQEGEGPESDDIGYWDSGMPIDPELTAGGLGEVSHSPGIVPQPGEGPESDDIGYWDSDTSIDLELTEWEDTGSGLSSAPESTSVPSDEATMSDIAPSHAAILTAQGPAFIEFFSRINAVKTGKNSSYQISGTGQSISGTTSRAVASKFQVACTNAKFGCTRVYLSPSAMATHYKTCAMTGPTTD</sequence>
<proteinExistence type="predicted"/>
<accession>A0A0P7B907</accession>
<evidence type="ECO:0000313" key="2">
    <source>
        <dbReference type="EMBL" id="KPM36938.1"/>
    </source>
</evidence>
<dbReference type="AlphaFoldDB" id="A0A0P7B907"/>
<keyword evidence="3" id="KW-1185">Reference proteome</keyword>
<comment type="caution">
    <text evidence="2">The sequence shown here is derived from an EMBL/GenBank/DDBJ whole genome shotgun (WGS) entry which is preliminary data.</text>
</comment>
<evidence type="ECO:0000313" key="3">
    <source>
        <dbReference type="Proteomes" id="UP000050424"/>
    </source>
</evidence>
<organism evidence="2 3">
    <name type="scientific">Neonectria ditissima</name>
    <dbReference type="NCBI Taxonomy" id="78410"/>
    <lineage>
        <taxon>Eukaryota</taxon>
        <taxon>Fungi</taxon>
        <taxon>Dikarya</taxon>
        <taxon>Ascomycota</taxon>
        <taxon>Pezizomycotina</taxon>
        <taxon>Sordariomycetes</taxon>
        <taxon>Hypocreomycetidae</taxon>
        <taxon>Hypocreales</taxon>
        <taxon>Nectriaceae</taxon>
        <taxon>Neonectria</taxon>
    </lineage>
</organism>
<dbReference type="OrthoDB" id="5105613at2759"/>
<protein>
    <submittedName>
        <fullName evidence="2">Uncharacterized protein</fullName>
    </submittedName>
</protein>
<feature type="region of interest" description="Disordered" evidence="1">
    <location>
        <begin position="594"/>
        <end position="615"/>
    </location>
</feature>
<dbReference type="STRING" id="78410.A0A0P7B907"/>
<feature type="compositionally biased region" description="Polar residues" evidence="1">
    <location>
        <begin position="598"/>
        <end position="610"/>
    </location>
</feature>
<gene>
    <name evidence="2" type="ORF">AK830_g9628</name>
</gene>
<dbReference type="EMBL" id="LKCW01000183">
    <property type="protein sequence ID" value="KPM36938.1"/>
    <property type="molecule type" value="Genomic_DNA"/>
</dbReference>
<evidence type="ECO:0000256" key="1">
    <source>
        <dbReference type="SAM" id="MobiDB-lite"/>
    </source>
</evidence>
<reference evidence="2 3" key="1">
    <citation type="submission" date="2015-09" db="EMBL/GenBank/DDBJ databases">
        <title>Draft genome of a European isolate of the apple canker pathogen Neonectria ditissima.</title>
        <authorList>
            <person name="Gomez-Cortecero A."/>
            <person name="Harrison R.J."/>
            <person name="Armitage A.D."/>
        </authorList>
    </citation>
    <scope>NUCLEOTIDE SEQUENCE [LARGE SCALE GENOMIC DNA]</scope>
    <source>
        <strain evidence="2 3">R09/05</strain>
    </source>
</reference>
<name>A0A0P7B907_9HYPO</name>
<feature type="region of interest" description="Disordered" evidence="1">
    <location>
        <begin position="497"/>
        <end position="577"/>
    </location>
</feature>
<dbReference type="Proteomes" id="UP000050424">
    <property type="component" value="Unassembled WGS sequence"/>
</dbReference>